<sequence>DSGYATQSSSPDGKSAEPTSVRDSCVSTQSSESTTVDNKARPIPLALTPVADLAEFDKSVDDDTLSRFRHLHAQIEKPLLAYIRSRLPGRKYRPIALRLMVLGRSEDDAKPCIVVFCPEQQSKRVRKFFDKSSVRALCRPEDDNTPSFNVFVLGRPVETKHGDDDVDVFISIMGESEVYTTETYCGAPIIIRQPSGAERRCTFGGIIKTVSLDGDVKLYGLTVGHVLFGDSDDDLTVGTMSDGAEPLDDWAFQLSDSESEDEPDDLAGEDLDGIESLHAIESLQLAWEDTSDTSQSWASLEVGKIGCVSKASMQSETATANTNGEESKPFYDWALIDMESYKPNRLRARKLPNGEVRDGAFKSGELVMPAMPPRNSGKRQPVVLLSGSEGPKRGSLSALPSRLLLGPGKAFVDTLVLGLDDDKQILNGDSGSWVVNERTLEVYGYVVAVDAFGGGYVIPLHEAFRNIVDSLGFLSVDLATVVDMATVKLGRER</sequence>
<protein>
    <submittedName>
        <fullName evidence="2">Uncharacterized protein</fullName>
    </submittedName>
</protein>
<feature type="non-terminal residue" evidence="2">
    <location>
        <position position="1"/>
    </location>
</feature>
<feature type="non-terminal residue" evidence="2">
    <location>
        <position position="493"/>
    </location>
</feature>
<gene>
    <name evidence="2" type="ORF">B0T10DRAFT_375476</name>
</gene>
<feature type="region of interest" description="Disordered" evidence="1">
    <location>
        <begin position="1"/>
        <end position="40"/>
    </location>
</feature>
<feature type="compositionally biased region" description="Polar residues" evidence="1">
    <location>
        <begin position="1"/>
        <end position="37"/>
    </location>
</feature>
<dbReference type="AlphaFoldDB" id="A0A9P8W7M7"/>
<name>A0A9P8W7M7_9HYPO</name>
<evidence type="ECO:0000256" key="1">
    <source>
        <dbReference type="SAM" id="MobiDB-lite"/>
    </source>
</evidence>
<keyword evidence="3" id="KW-1185">Reference proteome</keyword>
<comment type="caution">
    <text evidence="2">The sequence shown here is derived from an EMBL/GenBank/DDBJ whole genome shotgun (WGS) entry which is preliminary data.</text>
</comment>
<evidence type="ECO:0000313" key="3">
    <source>
        <dbReference type="Proteomes" id="UP000777438"/>
    </source>
</evidence>
<dbReference type="Proteomes" id="UP000777438">
    <property type="component" value="Unassembled WGS sequence"/>
</dbReference>
<reference evidence="2 3" key="1">
    <citation type="journal article" date="2021" name="Nat. Commun.">
        <title>Genetic determinants of endophytism in the Arabidopsis root mycobiome.</title>
        <authorList>
            <person name="Mesny F."/>
            <person name="Miyauchi S."/>
            <person name="Thiergart T."/>
            <person name="Pickel B."/>
            <person name="Atanasova L."/>
            <person name="Karlsson M."/>
            <person name="Huettel B."/>
            <person name="Barry K.W."/>
            <person name="Haridas S."/>
            <person name="Chen C."/>
            <person name="Bauer D."/>
            <person name="Andreopoulos W."/>
            <person name="Pangilinan J."/>
            <person name="LaButti K."/>
            <person name="Riley R."/>
            <person name="Lipzen A."/>
            <person name="Clum A."/>
            <person name="Drula E."/>
            <person name="Henrissat B."/>
            <person name="Kohler A."/>
            <person name="Grigoriev I.V."/>
            <person name="Martin F.M."/>
            <person name="Hacquard S."/>
        </authorList>
    </citation>
    <scope>NUCLEOTIDE SEQUENCE [LARGE SCALE GENOMIC DNA]</scope>
    <source>
        <strain evidence="2 3">MPI-CAGE-CH-0241</strain>
    </source>
</reference>
<dbReference type="OrthoDB" id="5865767at2759"/>
<proteinExistence type="predicted"/>
<evidence type="ECO:0000313" key="2">
    <source>
        <dbReference type="EMBL" id="KAH6892496.1"/>
    </source>
</evidence>
<organism evidence="2 3">
    <name type="scientific">Thelonectria olida</name>
    <dbReference type="NCBI Taxonomy" id="1576542"/>
    <lineage>
        <taxon>Eukaryota</taxon>
        <taxon>Fungi</taxon>
        <taxon>Dikarya</taxon>
        <taxon>Ascomycota</taxon>
        <taxon>Pezizomycotina</taxon>
        <taxon>Sordariomycetes</taxon>
        <taxon>Hypocreomycetidae</taxon>
        <taxon>Hypocreales</taxon>
        <taxon>Nectriaceae</taxon>
        <taxon>Thelonectria</taxon>
    </lineage>
</organism>
<dbReference type="EMBL" id="JAGPYM010000007">
    <property type="protein sequence ID" value="KAH6892496.1"/>
    <property type="molecule type" value="Genomic_DNA"/>
</dbReference>
<accession>A0A9P8W7M7</accession>